<dbReference type="InterPro" id="IPR016161">
    <property type="entry name" value="Ald_DH/histidinol_DH"/>
</dbReference>
<dbReference type="CDD" id="cd07101">
    <property type="entry name" value="ALDH_SSADH2_GabD2"/>
    <property type="match status" value="1"/>
</dbReference>
<comment type="similarity">
    <text evidence="3">Belongs to the aldehyde dehydrogenase family.</text>
</comment>
<feature type="active site" evidence="2">
    <location>
        <position position="284"/>
    </location>
</feature>
<accession>A0ABT6SBE5</accession>
<dbReference type="RefSeq" id="WP_282543448.1">
    <property type="nucleotide sequence ID" value="NZ_JASCIQ010000016.1"/>
</dbReference>
<dbReference type="Gene3D" id="3.40.309.10">
    <property type="entry name" value="Aldehyde Dehydrogenase, Chain A, domain 2"/>
    <property type="match status" value="1"/>
</dbReference>
<dbReference type="Gene3D" id="3.40.605.10">
    <property type="entry name" value="Aldehyde Dehydrogenase, Chain A, domain 1"/>
    <property type="match status" value="1"/>
</dbReference>
<dbReference type="EMBL" id="JASCIQ010000016">
    <property type="protein sequence ID" value="MDI3405515.1"/>
    <property type="molecule type" value="Genomic_DNA"/>
</dbReference>
<dbReference type="InterPro" id="IPR029510">
    <property type="entry name" value="Ald_DH_CS_GLU"/>
</dbReference>
<protein>
    <submittedName>
        <fullName evidence="6">Succinic semialdehyde dehydrogenase</fullName>
        <ecNumber evidence="6">1.2.1.79</ecNumber>
    </submittedName>
</protein>
<gene>
    <name evidence="6" type="ORF">QIS96_17015</name>
</gene>
<dbReference type="SUPFAM" id="SSF53720">
    <property type="entry name" value="ALDH-like"/>
    <property type="match status" value="1"/>
</dbReference>
<proteinExistence type="inferred from homology"/>
<sequence length="547" mass="58582">MTDSQAPAKGTNDTQGTNDIGTNPIAPAPAGARTAVDVVTPELIAQLTRDVVGSGRTANHTPLTGEKLADLPESTPEDVAKAFERARAAQRAWEATPVRKRAAVLLRFHDLVLQRQAEVLDLIQLETGKARLHAHEEVQAVAVAARHYGRKAPSYLRSRSHTGAVPTLTKVVEHRVPRGVVGQIAPWNYPFELSVGDALPAFVSGNAVVMKPDTETCLTALWARDLLIEAGLPAEVFQVVLGEGPVVGPELVKHADYVSFTGSTRTGREVAQGAAARLVGVSLELGGKNAMLVLQDADMDKAAAGAVRACFSSAGQLCISIERLYVHESIADEFVARFAARTRAMRLGTSLAYGADMGSLVGERQLETVKRHVEEAVAKGATLVAGGQARPDIGPYFYEPTILDGVEAPMAVCNEETFGPVVSIYRYSDEDEAIELANSTSYGLNSSVWTKDARRGRAVAARLRTGTVNVNEGYAPAYGSVQSPMGGMKDSGLGRRHGSEGILKYTEAQTVATQRIMPMAPSFGMDDEKYAAFMSRSLRAMKAFRLR</sequence>
<dbReference type="Proteomes" id="UP001223978">
    <property type="component" value="Unassembled WGS sequence"/>
</dbReference>
<feature type="domain" description="Aldehyde dehydrogenase" evidence="5">
    <location>
        <begin position="57"/>
        <end position="511"/>
    </location>
</feature>
<feature type="region of interest" description="Disordered" evidence="4">
    <location>
        <begin position="54"/>
        <end position="74"/>
    </location>
</feature>
<dbReference type="EC" id="1.2.1.79" evidence="6"/>
<dbReference type="InterPro" id="IPR015590">
    <property type="entry name" value="Aldehyde_DH_dom"/>
</dbReference>
<dbReference type="PROSITE" id="PS00687">
    <property type="entry name" value="ALDEHYDE_DEHYDR_GLU"/>
    <property type="match status" value="1"/>
</dbReference>
<dbReference type="GO" id="GO:0036243">
    <property type="term" value="F:succinate-semialdehyde dehydrogenase (NADP+) activity"/>
    <property type="evidence" value="ECO:0007669"/>
    <property type="project" value="UniProtKB-EC"/>
</dbReference>
<dbReference type="NCBIfam" id="NF006916">
    <property type="entry name" value="PRK09407.1"/>
    <property type="match status" value="1"/>
</dbReference>
<name>A0ABT6SBE5_9ACTN</name>
<evidence type="ECO:0000313" key="7">
    <source>
        <dbReference type="Proteomes" id="UP001223978"/>
    </source>
</evidence>
<comment type="caution">
    <text evidence="6">The sequence shown here is derived from an EMBL/GenBank/DDBJ whole genome shotgun (WGS) entry which is preliminary data.</text>
</comment>
<evidence type="ECO:0000259" key="5">
    <source>
        <dbReference type="Pfam" id="PF00171"/>
    </source>
</evidence>
<feature type="region of interest" description="Disordered" evidence="4">
    <location>
        <begin position="1"/>
        <end position="29"/>
    </location>
</feature>
<dbReference type="Pfam" id="PF00171">
    <property type="entry name" value="Aldedh"/>
    <property type="match status" value="1"/>
</dbReference>
<evidence type="ECO:0000313" key="6">
    <source>
        <dbReference type="EMBL" id="MDI3405515.1"/>
    </source>
</evidence>
<organism evidence="6 7">
    <name type="scientific">Streptomyces cavernicola</name>
    <dbReference type="NCBI Taxonomy" id="3043613"/>
    <lineage>
        <taxon>Bacteria</taxon>
        <taxon>Bacillati</taxon>
        <taxon>Actinomycetota</taxon>
        <taxon>Actinomycetes</taxon>
        <taxon>Kitasatosporales</taxon>
        <taxon>Streptomycetaceae</taxon>
        <taxon>Streptomyces</taxon>
    </lineage>
</organism>
<evidence type="ECO:0000256" key="1">
    <source>
        <dbReference type="ARBA" id="ARBA00023002"/>
    </source>
</evidence>
<evidence type="ECO:0000256" key="3">
    <source>
        <dbReference type="RuleBase" id="RU003345"/>
    </source>
</evidence>
<dbReference type="InterPro" id="IPR016162">
    <property type="entry name" value="Ald_DH_N"/>
</dbReference>
<evidence type="ECO:0000256" key="4">
    <source>
        <dbReference type="SAM" id="MobiDB-lite"/>
    </source>
</evidence>
<dbReference type="InterPro" id="IPR016163">
    <property type="entry name" value="Ald_DH_C"/>
</dbReference>
<keyword evidence="7" id="KW-1185">Reference proteome</keyword>
<feature type="compositionally biased region" description="Polar residues" evidence="4">
    <location>
        <begin position="1"/>
        <end position="21"/>
    </location>
</feature>
<reference evidence="6 7" key="1">
    <citation type="submission" date="2023-05" db="EMBL/GenBank/DDBJ databases">
        <title>Draft genome sequence of Streptomyces sp. B-S-A6 isolated from a cave soil in Thailand.</title>
        <authorList>
            <person name="Chamroensaksri N."/>
            <person name="Muangham S."/>
        </authorList>
    </citation>
    <scope>NUCLEOTIDE SEQUENCE [LARGE SCALE GENOMIC DNA]</scope>
    <source>
        <strain evidence="6 7">B-S-A6</strain>
    </source>
</reference>
<dbReference type="PANTHER" id="PTHR11699">
    <property type="entry name" value="ALDEHYDE DEHYDROGENASE-RELATED"/>
    <property type="match status" value="1"/>
</dbReference>
<keyword evidence="1 3" id="KW-0560">Oxidoreductase</keyword>
<evidence type="ECO:0000256" key="2">
    <source>
        <dbReference type="PROSITE-ProRule" id="PRU10007"/>
    </source>
</evidence>